<protein>
    <submittedName>
        <fullName evidence="6">Uncharacterized protein</fullName>
    </submittedName>
</protein>
<name>A0A0A8WCD9_PARSO</name>
<dbReference type="EMBL" id="CDNY01000003">
    <property type="protein sequence ID" value="CEO32609.1"/>
    <property type="molecule type" value="Genomic_DNA"/>
</dbReference>
<dbReference type="RefSeq" id="WP_021128592.1">
    <property type="nucleotide sequence ID" value="NZ_BDJI01000002.1"/>
</dbReference>
<proteinExistence type="predicted"/>
<dbReference type="PATRIC" id="fig|1505.7.peg.899"/>
<evidence type="ECO:0000313" key="7">
    <source>
        <dbReference type="EMBL" id="CEQ02855.1"/>
    </source>
</evidence>
<sequence>MDFKKIIGDLMASLTVLTAGAGTASMAGVGVEDMPKSLKEKR</sequence>
<evidence type="ECO:0000313" key="9">
    <source>
        <dbReference type="Proteomes" id="UP000049127"/>
    </source>
</evidence>
<organism evidence="6 9">
    <name type="scientific">Paraclostridium sordellii</name>
    <name type="common">Clostridium sordellii</name>
    <dbReference type="NCBI Taxonomy" id="1505"/>
    <lineage>
        <taxon>Bacteria</taxon>
        <taxon>Bacillati</taxon>
        <taxon>Bacillota</taxon>
        <taxon>Clostridia</taxon>
        <taxon>Peptostreptococcales</taxon>
        <taxon>Peptostreptococcaceae</taxon>
        <taxon>Paraclostridium</taxon>
    </lineage>
</organism>
<reference evidence="1 9" key="2">
    <citation type="submission" date="2015-01" db="EMBL/GenBank/DDBJ databases">
        <authorList>
            <person name="Aslett M.A."/>
            <person name="De Silva N."/>
        </authorList>
    </citation>
    <scope>NUCLEOTIDE SEQUENCE [LARGE SCALE GENOMIC DNA]</scope>
    <source>
        <strain evidence="9">R28058</strain>
        <strain evidence="1">UMC4404</strain>
    </source>
</reference>
<dbReference type="AlphaFoldDB" id="A0A0A8WCD9"/>
<dbReference type="EMBL" id="CDNY01000003">
    <property type="protein sequence ID" value="CEO32606.1"/>
    <property type="molecule type" value="Genomic_DNA"/>
</dbReference>
<dbReference type="EMBL" id="CDNY01000003">
    <property type="protein sequence ID" value="CEO32607.1"/>
    <property type="molecule type" value="Genomic_DNA"/>
</dbReference>
<dbReference type="Proteomes" id="UP000049685">
    <property type="component" value="Unassembled WGS sequence"/>
</dbReference>
<evidence type="ECO:0000313" key="8">
    <source>
        <dbReference type="EMBL" id="CEQ02856.1"/>
    </source>
</evidence>
<evidence type="ECO:0000313" key="6">
    <source>
        <dbReference type="EMBL" id="CEQ02854.1"/>
    </source>
</evidence>
<reference evidence="9 10" key="1">
    <citation type="submission" date="2015-01" db="EMBL/GenBank/DDBJ databases">
        <authorList>
            <person name="Aslett A.Martin."/>
            <person name="De Silva Nishadi"/>
        </authorList>
    </citation>
    <scope>NUCLEOTIDE SEQUENCE [LARGE SCALE GENOMIC DNA]</scope>
    <source>
        <strain evidence="6 9">R28058</strain>
        <strain evidence="10">UMC4404</strain>
    </source>
</reference>
<dbReference type="EMBL" id="CEKZ01000003">
    <property type="protein sequence ID" value="CEQ02854.1"/>
    <property type="molecule type" value="Genomic_DNA"/>
</dbReference>
<evidence type="ECO:0000313" key="4">
    <source>
        <dbReference type="EMBL" id="CEO32609.1"/>
    </source>
</evidence>
<dbReference type="EMBL" id="CEKZ01000003">
    <property type="protein sequence ID" value="CEQ02853.1"/>
    <property type="molecule type" value="Genomic_DNA"/>
</dbReference>
<dbReference type="EMBL" id="CEKZ01000003">
    <property type="protein sequence ID" value="CEQ02855.1"/>
    <property type="molecule type" value="Genomic_DNA"/>
</dbReference>
<evidence type="ECO:0000313" key="5">
    <source>
        <dbReference type="EMBL" id="CEQ02853.1"/>
    </source>
</evidence>
<dbReference type="EMBL" id="CEKZ01000003">
    <property type="protein sequence ID" value="CEQ02856.1"/>
    <property type="molecule type" value="Genomic_DNA"/>
</dbReference>
<accession>A0A0A8WCD9</accession>
<evidence type="ECO:0000313" key="2">
    <source>
        <dbReference type="EMBL" id="CEO32607.1"/>
    </source>
</evidence>
<evidence type="ECO:0000313" key="1">
    <source>
        <dbReference type="EMBL" id="CEO32606.1"/>
    </source>
</evidence>
<dbReference type="Proteomes" id="UP000049127">
    <property type="component" value="Unassembled WGS sequence"/>
</dbReference>
<evidence type="ECO:0000313" key="3">
    <source>
        <dbReference type="EMBL" id="CEO32608.1"/>
    </source>
</evidence>
<evidence type="ECO:0000313" key="10">
    <source>
        <dbReference type="Proteomes" id="UP000049685"/>
    </source>
</evidence>
<dbReference type="EMBL" id="CDNY01000003">
    <property type="protein sequence ID" value="CEO32608.1"/>
    <property type="molecule type" value="Genomic_DNA"/>
</dbReference>
<gene>
    <name evidence="5" type="ORF">R28058_05861</name>
    <name evidence="6" type="ORF">R28058_05871</name>
    <name evidence="7" type="ORF">R28058_05881</name>
    <name evidence="8" type="ORF">R28058_05891</name>
    <name evidence="1" type="ORF">UMC4404_05861</name>
    <name evidence="2" type="ORF">UMC4404_05871</name>
    <name evidence="3" type="ORF">UMC4404_05881</name>
    <name evidence="4" type="ORF">UMC4404_05891</name>
</gene>